<keyword evidence="1" id="KW-0963">Cytoplasm</keyword>
<dbReference type="PANTHER" id="PTHR47816">
    <property type="entry name" value="RIBOSOMAL RNA SMALL SUBUNIT METHYLTRANSFERASE C"/>
    <property type="match status" value="1"/>
</dbReference>
<keyword evidence="2" id="KW-0698">rRNA processing</keyword>
<accession>A0A2R8ADW0</accession>
<proteinExistence type="predicted"/>
<name>A0A2R8ADW0_9RHOB</name>
<keyword evidence="3 7" id="KW-0489">Methyltransferase</keyword>
<dbReference type="InterPro" id="IPR002052">
    <property type="entry name" value="DNA_methylase_N6_adenine_CS"/>
</dbReference>
<keyword evidence="8" id="KW-1185">Reference proteome</keyword>
<evidence type="ECO:0000256" key="1">
    <source>
        <dbReference type="ARBA" id="ARBA00022490"/>
    </source>
</evidence>
<evidence type="ECO:0000256" key="3">
    <source>
        <dbReference type="ARBA" id="ARBA00022603"/>
    </source>
</evidence>
<keyword evidence="4 7" id="KW-0808">Transferase</keyword>
<dbReference type="Pfam" id="PF05175">
    <property type="entry name" value="MTS"/>
    <property type="match status" value="1"/>
</dbReference>
<evidence type="ECO:0000256" key="2">
    <source>
        <dbReference type="ARBA" id="ARBA00022552"/>
    </source>
</evidence>
<reference evidence="7 8" key="1">
    <citation type="submission" date="2018-03" db="EMBL/GenBank/DDBJ databases">
        <authorList>
            <person name="Keele B.F."/>
        </authorList>
    </citation>
    <scope>NUCLEOTIDE SEQUENCE [LARGE SCALE GENOMIC DNA]</scope>
    <source>
        <strain evidence="7 8">CeCT 8812</strain>
    </source>
</reference>
<dbReference type="InterPro" id="IPR007848">
    <property type="entry name" value="Small_mtfrase_dom"/>
</dbReference>
<dbReference type="GO" id="GO:0052914">
    <property type="term" value="F:16S rRNA (guanine(1207)-N(2))-methyltransferase activity"/>
    <property type="evidence" value="ECO:0007669"/>
    <property type="project" value="UniProtKB-EC"/>
</dbReference>
<dbReference type="PANTHER" id="PTHR47816:SF4">
    <property type="entry name" value="RIBOSOMAL RNA SMALL SUBUNIT METHYLTRANSFERASE C"/>
    <property type="match status" value="1"/>
</dbReference>
<dbReference type="Proteomes" id="UP000244932">
    <property type="component" value="Unassembled WGS sequence"/>
</dbReference>
<dbReference type="EMBL" id="OMKW01000003">
    <property type="protein sequence ID" value="SPF30409.1"/>
    <property type="molecule type" value="Genomic_DNA"/>
</dbReference>
<dbReference type="InterPro" id="IPR029063">
    <property type="entry name" value="SAM-dependent_MTases_sf"/>
</dbReference>
<evidence type="ECO:0000256" key="5">
    <source>
        <dbReference type="ARBA" id="ARBA00022691"/>
    </source>
</evidence>
<evidence type="ECO:0000313" key="8">
    <source>
        <dbReference type="Proteomes" id="UP000244932"/>
    </source>
</evidence>
<dbReference type="Gene3D" id="3.40.50.150">
    <property type="entry name" value="Vaccinia Virus protein VP39"/>
    <property type="match status" value="2"/>
</dbReference>
<organism evidence="7 8">
    <name type="scientific">Pontivivens insulae</name>
    <dbReference type="NCBI Taxonomy" id="1639689"/>
    <lineage>
        <taxon>Bacteria</taxon>
        <taxon>Pseudomonadati</taxon>
        <taxon>Pseudomonadota</taxon>
        <taxon>Alphaproteobacteria</taxon>
        <taxon>Rhodobacterales</taxon>
        <taxon>Paracoccaceae</taxon>
        <taxon>Pontivivens</taxon>
    </lineage>
</organism>
<evidence type="ECO:0000256" key="4">
    <source>
        <dbReference type="ARBA" id="ARBA00022679"/>
    </source>
</evidence>
<dbReference type="InterPro" id="IPR046977">
    <property type="entry name" value="RsmC/RlmG"/>
</dbReference>
<dbReference type="GO" id="GO:0003676">
    <property type="term" value="F:nucleic acid binding"/>
    <property type="evidence" value="ECO:0007669"/>
    <property type="project" value="InterPro"/>
</dbReference>
<sequence length="331" mass="35806">MSDAARLNYALGQGLLLPEGPMLAIRPTASPEWREHVERLECLQSFKPDHDALASLGLRMVQEVGATASALVCLTRSREESLANIAAAWSALPERGLLLISGEKKQGADAIFKSVRKVAEVDGSTSKAHGRLFWITVGATRPDVLADWHAAGQMRRNGAGYLTAPGMFSPDKVDAGSQLLADAFAGELKGDVADLGAGWGWLSAAALTSSDKIDSIKLIEAEKLSLNAAQQNIDDARASFEWGDATALPARRVFDTVISNPPFHKTRAADPELGRAFIASAARVLKSSGTFWMVANRQLPYESALETHFQRWEELPGNGAFKLFRARRPRS</sequence>
<evidence type="ECO:0000259" key="6">
    <source>
        <dbReference type="Pfam" id="PF05175"/>
    </source>
</evidence>
<evidence type="ECO:0000313" key="7">
    <source>
        <dbReference type="EMBL" id="SPF30409.1"/>
    </source>
</evidence>
<dbReference type="RefSeq" id="WP_108783097.1">
    <property type="nucleotide sequence ID" value="NZ_OMKW01000003.1"/>
</dbReference>
<gene>
    <name evidence="7" type="primary">rsmC_2</name>
    <name evidence="7" type="ORF">POI8812_02745</name>
</gene>
<keyword evidence="5" id="KW-0949">S-adenosyl-L-methionine</keyword>
<protein>
    <submittedName>
        <fullName evidence="7">Ribosomal RNA small subunit methyltransferase C</fullName>
        <ecNumber evidence="7">2.1.1.172</ecNumber>
    </submittedName>
</protein>
<dbReference type="EC" id="2.1.1.172" evidence="7"/>
<feature type="domain" description="Methyltransferase small" evidence="6">
    <location>
        <begin position="162"/>
        <end position="324"/>
    </location>
</feature>
<dbReference type="AlphaFoldDB" id="A0A2R8ADW0"/>
<dbReference type="PROSITE" id="PS00092">
    <property type="entry name" value="N6_MTASE"/>
    <property type="match status" value="1"/>
</dbReference>
<dbReference type="CDD" id="cd02440">
    <property type="entry name" value="AdoMet_MTases"/>
    <property type="match status" value="1"/>
</dbReference>
<dbReference type="OrthoDB" id="9816072at2"/>
<dbReference type="SUPFAM" id="SSF53335">
    <property type="entry name" value="S-adenosyl-L-methionine-dependent methyltransferases"/>
    <property type="match status" value="1"/>
</dbReference>